<dbReference type="InterPro" id="IPR011042">
    <property type="entry name" value="6-blade_b-propeller_TolB-like"/>
</dbReference>
<feature type="domain" description="Pyrroloquinoline quinone-dependent pyranose dehydrogenase beta-propeller" evidence="1">
    <location>
        <begin position="198"/>
        <end position="448"/>
    </location>
</feature>
<dbReference type="Proteomes" id="UP000033870">
    <property type="component" value="Unassembled WGS sequence"/>
</dbReference>
<comment type="caution">
    <text evidence="2">The sequence shown here is derived from an EMBL/GenBank/DDBJ whole genome shotgun (WGS) entry which is preliminary data.</text>
</comment>
<dbReference type="InterPro" id="IPR011041">
    <property type="entry name" value="Quinoprot_gluc/sorb_DH_b-prop"/>
</dbReference>
<sequence length="531" mass="57780">MRRTFVSAGVGLAFLAGIVGLFAWREWRGAVPALTPPAGDIAERLGTGSKTEYPPVETALGSPLTLPQGFVISIFARDVGPARAMGADPRGTLLVSVPAEGKIKALVDEDRDGTSEKTVIVASGLNRPHGFAVYCHRLDNDLSEDKELCRLLVAEEHRISMTTIEREDFQDLVGSAGDETYIDGTAFETLIDLPAGGRHTTRTIAFRGEKLPFEEVPGTTGTLFVSVGSACDVCWEEDKRRGAILAVDLDFTRGPKEANMVVGEQRIFASGLRNAVFMAFHPRTNKLWVTEMGRDNLGDAVPPDEINIVEAGKFYGWPICYGKNVLDTDFDKNIYIRHPCQEPGDTQSHIDIPAHSAPLGLAFVPETGWPAGYAGDLLVAYHGSWNRSQPTGYKIVRYKLDPDGVYEGEEDFISGWLASDYRALGRPVDIFMGRDGVTYISDDKANVVYRVAYVGASNREQKPETPGPAAGGCVVTGCSGQVCAQQETATDCLYKEEYSCYKNAVCERQANGQCGWTSAKELQECVAGKRI</sequence>
<protein>
    <submittedName>
        <fullName evidence="2">Glucose/sorbosone dehydrogenase-like protein</fullName>
    </submittedName>
</protein>
<evidence type="ECO:0000259" key="1">
    <source>
        <dbReference type="Pfam" id="PF22807"/>
    </source>
</evidence>
<evidence type="ECO:0000313" key="2">
    <source>
        <dbReference type="EMBL" id="KKW42586.1"/>
    </source>
</evidence>
<dbReference type="InterPro" id="IPR054539">
    <property type="entry name" value="Beta-prop_PDH"/>
</dbReference>
<accession>A0A0G1YH69</accession>
<dbReference type="PANTHER" id="PTHR19328">
    <property type="entry name" value="HEDGEHOG-INTERACTING PROTEIN"/>
    <property type="match status" value="1"/>
</dbReference>
<dbReference type="PATRIC" id="fig|1619044.3.peg.381"/>
<dbReference type="AlphaFoldDB" id="A0A0G1YH69"/>
<dbReference type="Gene3D" id="2.120.10.30">
    <property type="entry name" value="TolB, C-terminal domain"/>
    <property type="match status" value="1"/>
</dbReference>
<dbReference type="PANTHER" id="PTHR19328:SF53">
    <property type="entry name" value="MEMBRANE PROTEIN"/>
    <property type="match status" value="1"/>
</dbReference>
<gene>
    <name evidence="2" type="ORF">UY92_C0005G0008</name>
</gene>
<dbReference type="STRING" id="1619044.UY92_C0005G0008"/>
<evidence type="ECO:0000313" key="3">
    <source>
        <dbReference type="Proteomes" id="UP000033870"/>
    </source>
</evidence>
<reference evidence="2 3" key="1">
    <citation type="journal article" date="2015" name="Nature">
        <title>rRNA introns, odd ribosomes, and small enigmatic genomes across a large radiation of phyla.</title>
        <authorList>
            <person name="Brown C.T."/>
            <person name="Hug L.A."/>
            <person name="Thomas B.C."/>
            <person name="Sharon I."/>
            <person name="Castelle C.J."/>
            <person name="Singh A."/>
            <person name="Wilkins M.J."/>
            <person name="Williams K.H."/>
            <person name="Banfield J.F."/>
        </authorList>
    </citation>
    <scope>NUCLEOTIDE SEQUENCE [LARGE SCALE GENOMIC DNA]</scope>
</reference>
<organism evidence="2 3">
    <name type="scientific">Candidatus Magasanikbacteria bacterium GW2011_GWA2_56_11</name>
    <dbReference type="NCBI Taxonomy" id="1619044"/>
    <lineage>
        <taxon>Bacteria</taxon>
        <taxon>Candidatus Magasanikiibacteriota</taxon>
    </lineage>
</organism>
<proteinExistence type="predicted"/>
<dbReference type="Pfam" id="PF22807">
    <property type="entry name" value="TrAA12"/>
    <property type="match status" value="1"/>
</dbReference>
<dbReference type="SUPFAM" id="SSF50952">
    <property type="entry name" value="Soluble quinoprotein glucose dehydrogenase"/>
    <property type="match status" value="1"/>
</dbReference>
<name>A0A0G1YH69_9BACT</name>
<dbReference type="EMBL" id="LCRX01000005">
    <property type="protein sequence ID" value="KKW42586.1"/>
    <property type="molecule type" value="Genomic_DNA"/>
</dbReference>